<accession>A0A3Q9J6Q7</accession>
<feature type="transmembrane region" description="Helical" evidence="2">
    <location>
        <begin position="128"/>
        <end position="146"/>
    </location>
</feature>
<evidence type="ECO:0008006" key="5">
    <source>
        <dbReference type="Google" id="ProtNLM"/>
    </source>
</evidence>
<feature type="transmembrane region" description="Helical" evidence="2">
    <location>
        <begin position="153"/>
        <end position="180"/>
    </location>
</feature>
<organism evidence="3 4">
    <name type="scientific">Microbacterium oxydans</name>
    <dbReference type="NCBI Taxonomy" id="82380"/>
    <lineage>
        <taxon>Bacteria</taxon>
        <taxon>Bacillati</taxon>
        <taxon>Actinomycetota</taxon>
        <taxon>Actinomycetes</taxon>
        <taxon>Micrococcales</taxon>
        <taxon>Microbacteriaceae</taxon>
        <taxon>Microbacterium</taxon>
    </lineage>
</organism>
<keyword evidence="2" id="KW-0472">Membrane</keyword>
<dbReference type="Proteomes" id="UP000274841">
    <property type="component" value="Chromosome"/>
</dbReference>
<evidence type="ECO:0000313" key="3">
    <source>
        <dbReference type="EMBL" id="AZS38988.1"/>
    </source>
</evidence>
<feature type="compositionally biased region" description="Pro residues" evidence="1">
    <location>
        <begin position="24"/>
        <end position="35"/>
    </location>
</feature>
<name>A0A3Q9J6Q7_9MICO</name>
<proteinExistence type="predicted"/>
<feature type="compositionally biased region" description="Low complexity" evidence="1">
    <location>
        <begin position="36"/>
        <end position="48"/>
    </location>
</feature>
<reference evidence="3 4" key="1">
    <citation type="submission" date="2018-08" db="EMBL/GenBank/DDBJ databases">
        <title>Microbacterium oxydans strain HG3.</title>
        <authorList>
            <person name="ORTET P."/>
        </authorList>
    </citation>
    <scope>NUCLEOTIDE SEQUENCE [LARGE SCALE GENOMIC DNA]</scope>
    <source>
        <strain evidence="3 4">HG3</strain>
    </source>
</reference>
<evidence type="ECO:0000256" key="1">
    <source>
        <dbReference type="SAM" id="MobiDB-lite"/>
    </source>
</evidence>
<keyword evidence="2" id="KW-1133">Transmembrane helix</keyword>
<keyword evidence="2" id="KW-0812">Transmembrane</keyword>
<sequence>MATTPLLFEVQTNHMSDPQSPAAPEGPVPPVPPAAYPAYPSAPDASDPTIPQPHAAPGYTTAGYGAPGYAAPGYPTPGAPAPGYPTPGYPAPGAGTPGPQRPKTLAIIALVLAGIGLVMAFIPFVTWFAGLPLLAAFIMGIVALASKKQGGKGFAIASIAVSVVGWIVSIVLTIASFGILGQNAIDSALREDVTGGSSDTGDSTADEPTDSRQDLAVVETAFGQSTYDASTWWYVVILENPNEDYIFSLASIDVEALDANGTILDSSGDYLTVLAGRTAIVGHFLSVGDGQVVKLDVRGPEAAEATKAPSSETGNFEIAGLTPTTDDYSTTVRGTVTSSFADDQELVRVVVVARNSAGAIIAAESGWVDRLPAGGTAQFEVLFYDPLPADTVYEAYAAL</sequence>
<dbReference type="KEGG" id="moy:CVS54_00285"/>
<dbReference type="AlphaFoldDB" id="A0A3Q9J6Q7"/>
<feature type="transmembrane region" description="Helical" evidence="2">
    <location>
        <begin position="104"/>
        <end position="122"/>
    </location>
</feature>
<protein>
    <recommendedName>
        <fullName evidence="5">DUF4190 domain-containing protein</fullName>
    </recommendedName>
</protein>
<feature type="region of interest" description="Disordered" evidence="1">
    <location>
        <begin position="1"/>
        <end position="57"/>
    </location>
</feature>
<evidence type="ECO:0000256" key="2">
    <source>
        <dbReference type="SAM" id="Phobius"/>
    </source>
</evidence>
<dbReference type="EMBL" id="CP031422">
    <property type="protein sequence ID" value="AZS38988.1"/>
    <property type="molecule type" value="Genomic_DNA"/>
</dbReference>
<evidence type="ECO:0000313" key="4">
    <source>
        <dbReference type="Proteomes" id="UP000274841"/>
    </source>
</evidence>
<gene>
    <name evidence="3" type="ORF">CVS54_00285</name>
</gene>
<feature type="compositionally biased region" description="Polar residues" evidence="1">
    <location>
        <begin position="10"/>
        <end position="19"/>
    </location>
</feature>
<feature type="region of interest" description="Disordered" evidence="1">
    <location>
        <begin position="303"/>
        <end position="322"/>
    </location>
</feature>
<feature type="region of interest" description="Disordered" evidence="1">
    <location>
        <begin position="192"/>
        <end position="211"/>
    </location>
</feature>